<keyword evidence="2" id="KW-1133">Transmembrane helix</keyword>
<evidence type="ECO:0000256" key="2">
    <source>
        <dbReference type="SAM" id="Phobius"/>
    </source>
</evidence>
<feature type="region of interest" description="Disordered" evidence="1">
    <location>
        <begin position="126"/>
        <end position="226"/>
    </location>
</feature>
<proteinExistence type="predicted"/>
<keyword evidence="2" id="KW-0472">Membrane</keyword>
<feature type="compositionally biased region" description="Basic residues" evidence="1">
    <location>
        <begin position="154"/>
        <end position="164"/>
    </location>
</feature>
<evidence type="ECO:0000313" key="3">
    <source>
        <dbReference type="EMBL" id="CAG2061764.1"/>
    </source>
</evidence>
<keyword evidence="2" id="KW-0812">Transmembrane</keyword>
<feature type="non-terminal residue" evidence="3">
    <location>
        <position position="1"/>
    </location>
</feature>
<sequence>GQPLPDTGVTNLPEEIPFYLDSHVIVPSAVSVSAVVFALAGVCFCLRRKPIQEDLCLHESQTTAVLDNKQNLEQREQYYATVRKPLHSPNRDVSGLERIPEYSEDIYPYATFHLAEQESMASNPQLHSTFGYESRNSDTLQVKQCDTDQYSKVRGTRSRRKSKSFKSESEEYDSLGSDSDTEQGTSSRTESSNHLDDPGSGAGTSRAGVHRPGHHSKSDSYSPLPPLFSLEMTVVIGHYLNNKTPYP</sequence>
<feature type="transmembrane region" description="Helical" evidence="2">
    <location>
        <begin position="24"/>
        <end position="46"/>
    </location>
</feature>
<dbReference type="EMBL" id="CAJPIN010017164">
    <property type="protein sequence ID" value="CAG2061764.1"/>
    <property type="molecule type" value="Genomic_DNA"/>
</dbReference>
<keyword evidence="4" id="KW-1185">Reference proteome</keyword>
<organism evidence="3 4">
    <name type="scientific">Timema podura</name>
    <name type="common">Walking stick</name>
    <dbReference type="NCBI Taxonomy" id="61482"/>
    <lineage>
        <taxon>Eukaryota</taxon>
        <taxon>Metazoa</taxon>
        <taxon>Ecdysozoa</taxon>
        <taxon>Arthropoda</taxon>
        <taxon>Hexapoda</taxon>
        <taxon>Insecta</taxon>
        <taxon>Pterygota</taxon>
        <taxon>Neoptera</taxon>
        <taxon>Polyneoptera</taxon>
        <taxon>Phasmatodea</taxon>
        <taxon>Timematodea</taxon>
        <taxon>Timematoidea</taxon>
        <taxon>Timematidae</taxon>
        <taxon>Timema</taxon>
    </lineage>
</organism>
<accession>A0ABN7P413</accession>
<protein>
    <submittedName>
        <fullName evidence="3">Uncharacterized protein</fullName>
    </submittedName>
</protein>
<comment type="caution">
    <text evidence="3">The sequence shown here is derived from an EMBL/GenBank/DDBJ whole genome shotgun (WGS) entry which is preliminary data.</text>
</comment>
<feature type="non-terminal residue" evidence="3">
    <location>
        <position position="247"/>
    </location>
</feature>
<reference evidence="3" key="1">
    <citation type="submission" date="2021-03" db="EMBL/GenBank/DDBJ databases">
        <authorList>
            <person name="Tran Van P."/>
        </authorList>
    </citation>
    <scope>NUCLEOTIDE SEQUENCE</scope>
</reference>
<gene>
    <name evidence="3" type="ORF">TPAB3V08_LOCUS8717</name>
</gene>
<feature type="compositionally biased region" description="Polar residues" evidence="1">
    <location>
        <begin position="176"/>
        <end position="190"/>
    </location>
</feature>
<name>A0ABN7P413_TIMPD</name>
<dbReference type="Proteomes" id="UP001153148">
    <property type="component" value="Unassembled WGS sequence"/>
</dbReference>
<evidence type="ECO:0000256" key="1">
    <source>
        <dbReference type="SAM" id="MobiDB-lite"/>
    </source>
</evidence>
<evidence type="ECO:0000313" key="4">
    <source>
        <dbReference type="Proteomes" id="UP001153148"/>
    </source>
</evidence>